<protein>
    <recommendedName>
        <fullName evidence="1">Interleukin-6</fullName>
    </recommendedName>
</protein>
<evidence type="ECO:0000256" key="1">
    <source>
        <dbReference type="ARBA" id="ARBA00019464"/>
    </source>
</evidence>
<dbReference type="InterPro" id="IPR003574">
    <property type="entry name" value="IL-6-like"/>
</dbReference>
<sequence>MYLFVATPGRGDQVAALQSNEKPRCLYFPLSSTGVFLALSALGRFVLPAPVPETQLTPDIKDMEVVRSSDFQDAAENAHSLIKKILMEIPAVHKSLIHTTTLSLDESDLSTLQLLKGSLALPETSPLQPLSDKFKLDVSLGRIVEGLKLHRTLLKVISDLAHFKPKKPIELLHDLRDVLLHVHKMQHLIKAVNGPEKISESQLREDLAPKLENEYMSQVATHLALIQLRQFTKDVNRSLQSMIISAAEY</sequence>
<organism evidence="4 5">
    <name type="scientific">Hemibagrus guttatus</name>
    <dbReference type="NCBI Taxonomy" id="175788"/>
    <lineage>
        <taxon>Eukaryota</taxon>
        <taxon>Metazoa</taxon>
        <taxon>Chordata</taxon>
        <taxon>Craniata</taxon>
        <taxon>Vertebrata</taxon>
        <taxon>Euteleostomi</taxon>
        <taxon>Actinopterygii</taxon>
        <taxon>Neopterygii</taxon>
        <taxon>Teleostei</taxon>
        <taxon>Ostariophysi</taxon>
        <taxon>Siluriformes</taxon>
        <taxon>Bagridae</taxon>
        <taxon>Hemibagrus</taxon>
    </lineage>
</organism>
<name>A0AAE0QRI8_9TELE</name>
<dbReference type="GO" id="GO:0005125">
    <property type="term" value="F:cytokine activity"/>
    <property type="evidence" value="ECO:0007669"/>
    <property type="project" value="InterPro"/>
</dbReference>
<comment type="function">
    <text evidence="3">Cytokine with a wide variety of biological functions in immunity, tissue regeneration, and metabolism. Binds to IL6R, then the complex associates to the signaling subunit IL6ST/gp130 to trigger the intracellular IL6-signaling pathway. The interaction with the membrane-bound IL6R and IL6ST stimulates 'classic signaling', whereas the binding of IL6 and soluble IL6R to IL6ST stimulates 'trans-signaling'. Alternatively, 'cluster signaling' occurs when membrane-bound IL6:IL6R complexes on transmitter cells activate IL6ST receptors on neighboring receiver cells.</text>
</comment>
<dbReference type="Proteomes" id="UP001274896">
    <property type="component" value="Unassembled WGS sequence"/>
</dbReference>
<dbReference type="Gene3D" id="1.20.1250.10">
    <property type="match status" value="1"/>
</dbReference>
<dbReference type="InterPro" id="IPR040117">
    <property type="entry name" value="GCSF/MGF"/>
</dbReference>
<evidence type="ECO:0000256" key="2">
    <source>
        <dbReference type="ARBA" id="ARBA00022486"/>
    </source>
</evidence>
<evidence type="ECO:0000313" key="5">
    <source>
        <dbReference type="Proteomes" id="UP001274896"/>
    </source>
</evidence>
<dbReference type="SUPFAM" id="SSF47266">
    <property type="entry name" value="4-helical cytokines"/>
    <property type="match status" value="1"/>
</dbReference>
<dbReference type="InterPro" id="IPR009079">
    <property type="entry name" value="4_helix_cytokine-like_core"/>
</dbReference>
<dbReference type="EMBL" id="JAUCMX010000012">
    <property type="protein sequence ID" value="KAK3529181.1"/>
    <property type="molecule type" value="Genomic_DNA"/>
</dbReference>
<dbReference type="GO" id="GO:0030154">
    <property type="term" value="P:cell differentiation"/>
    <property type="evidence" value="ECO:0007669"/>
    <property type="project" value="InterPro"/>
</dbReference>
<accession>A0AAE0QRI8</accession>
<dbReference type="GO" id="GO:0005138">
    <property type="term" value="F:interleukin-6 receptor binding"/>
    <property type="evidence" value="ECO:0007669"/>
    <property type="project" value="InterPro"/>
</dbReference>
<dbReference type="GO" id="GO:0005615">
    <property type="term" value="C:extracellular space"/>
    <property type="evidence" value="ECO:0007669"/>
    <property type="project" value="InterPro"/>
</dbReference>
<dbReference type="PANTHER" id="PTHR10511">
    <property type="entry name" value="GRANULOCYTE COLONY-STIMULATING FACTOR"/>
    <property type="match status" value="1"/>
</dbReference>
<dbReference type="PANTHER" id="PTHR10511:SF2">
    <property type="entry name" value="GRANULOCYTE COLONY-STIMULATING FACTOR"/>
    <property type="match status" value="1"/>
</dbReference>
<evidence type="ECO:0000256" key="3">
    <source>
        <dbReference type="ARBA" id="ARBA00023441"/>
    </source>
</evidence>
<evidence type="ECO:0000313" key="4">
    <source>
        <dbReference type="EMBL" id="KAK3529181.1"/>
    </source>
</evidence>
<dbReference type="AlphaFoldDB" id="A0AAE0QRI8"/>
<keyword evidence="5" id="KW-1185">Reference proteome</keyword>
<gene>
    <name evidence="4" type="ORF">QTP70_019425</name>
</gene>
<dbReference type="GO" id="GO:0006953">
    <property type="term" value="P:acute-phase response"/>
    <property type="evidence" value="ECO:0007669"/>
    <property type="project" value="UniProtKB-KW"/>
</dbReference>
<keyword evidence="2" id="KW-0011">Acute phase</keyword>
<dbReference type="GO" id="GO:0045639">
    <property type="term" value="P:positive regulation of myeloid cell differentiation"/>
    <property type="evidence" value="ECO:0007669"/>
    <property type="project" value="InterPro"/>
</dbReference>
<comment type="caution">
    <text evidence="4">The sequence shown here is derived from an EMBL/GenBank/DDBJ whole genome shotgun (WGS) entry which is preliminary data.</text>
</comment>
<reference evidence="4" key="1">
    <citation type="submission" date="2023-06" db="EMBL/GenBank/DDBJ databases">
        <title>Male Hemibagrus guttatus genome.</title>
        <authorList>
            <person name="Bian C."/>
        </authorList>
    </citation>
    <scope>NUCLEOTIDE SEQUENCE</scope>
    <source>
        <strain evidence="4">Male_cb2023</strain>
        <tissue evidence="4">Muscle</tissue>
    </source>
</reference>
<dbReference type="Pfam" id="PF00489">
    <property type="entry name" value="IL6"/>
    <property type="match status" value="1"/>
</dbReference>
<proteinExistence type="predicted"/>